<dbReference type="EMBL" id="JADEVV010000017">
    <property type="protein sequence ID" value="MBE9253727.1"/>
    <property type="molecule type" value="Genomic_DNA"/>
</dbReference>
<evidence type="ECO:0000259" key="6">
    <source>
        <dbReference type="PROSITE" id="PS50110"/>
    </source>
</evidence>
<evidence type="ECO:0000259" key="5">
    <source>
        <dbReference type="PROSITE" id="PS01124"/>
    </source>
</evidence>
<dbReference type="Gene3D" id="3.40.50.2300">
    <property type="match status" value="1"/>
</dbReference>
<dbReference type="Proteomes" id="UP000658720">
    <property type="component" value="Unassembled WGS sequence"/>
</dbReference>
<feature type="domain" description="HTH araC/xylS-type" evidence="5">
    <location>
        <begin position="143"/>
        <end position="241"/>
    </location>
</feature>
<evidence type="ECO:0000256" key="2">
    <source>
        <dbReference type="ARBA" id="ARBA00023125"/>
    </source>
</evidence>
<accession>A0ABR9VQY2</accession>
<feature type="modified residue" description="4-aspartylphosphate" evidence="4">
    <location>
        <position position="54"/>
    </location>
</feature>
<dbReference type="Pfam" id="PF12833">
    <property type="entry name" value="HTH_18"/>
    <property type="match status" value="1"/>
</dbReference>
<dbReference type="InterPro" id="IPR050204">
    <property type="entry name" value="AraC_XylS_family_regulators"/>
</dbReference>
<keyword evidence="1" id="KW-0805">Transcription regulation</keyword>
<name>A0ABR9VQY2_9SYNC</name>
<dbReference type="InterPro" id="IPR001789">
    <property type="entry name" value="Sig_transdc_resp-reg_receiver"/>
</dbReference>
<sequence length="241" mass="27443">MRSKVLIVEDERLVAQHIAQLLKSDGYEVCAIASDGATALKKIAEFYPDLILLDIRIKGEIDGVEVAERIKSLYSIPIVYLTAFSDGETLERAQKTNPQGYVIKPFRRQQLISTLAIAMANHQQQEKPEEDNLSGSTGHYRLQPTLDYIQEHLDQGITVEFLAGAIGMSTAYFCRFFQKEMGCSPYQFIIQQRVERAKIILLERELPISEVALRCGFSSHSQLNYHFRNLLGITPKEYRSR</sequence>
<dbReference type="SMART" id="SM00448">
    <property type="entry name" value="REC"/>
    <property type="match status" value="1"/>
</dbReference>
<feature type="domain" description="Response regulatory" evidence="6">
    <location>
        <begin position="4"/>
        <end position="119"/>
    </location>
</feature>
<dbReference type="PANTHER" id="PTHR46796">
    <property type="entry name" value="HTH-TYPE TRANSCRIPTIONAL ACTIVATOR RHAS-RELATED"/>
    <property type="match status" value="1"/>
</dbReference>
<proteinExistence type="predicted"/>
<keyword evidence="8" id="KW-1185">Reference proteome</keyword>
<organism evidence="7 8">
    <name type="scientific">Synechocystis salina LEGE 00031</name>
    <dbReference type="NCBI Taxonomy" id="1828736"/>
    <lineage>
        <taxon>Bacteria</taxon>
        <taxon>Bacillati</taxon>
        <taxon>Cyanobacteriota</taxon>
        <taxon>Cyanophyceae</taxon>
        <taxon>Synechococcales</taxon>
        <taxon>Merismopediaceae</taxon>
        <taxon>Synechocystis</taxon>
    </lineage>
</organism>
<dbReference type="SUPFAM" id="SSF52172">
    <property type="entry name" value="CheY-like"/>
    <property type="match status" value="1"/>
</dbReference>
<dbReference type="Gene3D" id="1.10.10.60">
    <property type="entry name" value="Homeodomain-like"/>
    <property type="match status" value="2"/>
</dbReference>
<comment type="caution">
    <text evidence="7">The sequence shown here is derived from an EMBL/GenBank/DDBJ whole genome shotgun (WGS) entry which is preliminary data.</text>
</comment>
<dbReference type="CDD" id="cd17534">
    <property type="entry name" value="REC_DC-like"/>
    <property type="match status" value="1"/>
</dbReference>
<keyword evidence="3" id="KW-0804">Transcription</keyword>
<dbReference type="InterPro" id="IPR009057">
    <property type="entry name" value="Homeodomain-like_sf"/>
</dbReference>
<dbReference type="InterPro" id="IPR011006">
    <property type="entry name" value="CheY-like_superfamily"/>
</dbReference>
<dbReference type="Pfam" id="PF00072">
    <property type="entry name" value="Response_reg"/>
    <property type="match status" value="1"/>
</dbReference>
<dbReference type="SUPFAM" id="SSF46689">
    <property type="entry name" value="Homeodomain-like"/>
    <property type="match status" value="2"/>
</dbReference>
<dbReference type="InterPro" id="IPR018060">
    <property type="entry name" value="HTH_AraC"/>
</dbReference>
<dbReference type="InterPro" id="IPR018062">
    <property type="entry name" value="HTH_AraC-typ_CS"/>
</dbReference>
<evidence type="ECO:0000256" key="1">
    <source>
        <dbReference type="ARBA" id="ARBA00023015"/>
    </source>
</evidence>
<dbReference type="PROSITE" id="PS50110">
    <property type="entry name" value="RESPONSE_REGULATORY"/>
    <property type="match status" value="1"/>
</dbReference>
<evidence type="ECO:0000313" key="7">
    <source>
        <dbReference type="EMBL" id="MBE9253727.1"/>
    </source>
</evidence>
<evidence type="ECO:0000313" key="8">
    <source>
        <dbReference type="Proteomes" id="UP000658720"/>
    </source>
</evidence>
<dbReference type="PROSITE" id="PS00041">
    <property type="entry name" value="HTH_ARAC_FAMILY_1"/>
    <property type="match status" value="1"/>
</dbReference>
<keyword evidence="2" id="KW-0238">DNA-binding</keyword>
<evidence type="ECO:0000256" key="4">
    <source>
        <dbReference type="PROSITE-ProRule" id="PRU00169"/>
    </source>
</evidence>
<reference evidence="7 8" key="1">
    <citation type="submission" date="2020-10" db="EMBL/GenBank/DDBJ databases">
        <authorList>
            <person name="Castelo-Branco R."/>
            <person name="Eusebio N."/>
            <person name="Adriana R."/>
            <person name="Vieira A."/>
            <person name="Brugerolle De Fraissinette N."/>
            <person name="Rezende De Castro R."/>
            <person name="Schneider M.P."/>
            <person name="Vasconcelos V."/>
            <person name="Leao P.N."/>
        </authorList>
    </citation>
    <scope>NUCLEOTIDE SEQUENCE [LARGE SCALE GENOMIC DNA]</scope>
    <source>
        <strain evidence="7 8">LEGE 00031</strain>
    </source>
</reference>
<gene>
    <name evidence="7" type="ORF">IQ217_07640</name>
</gene>
<dbReference type="SMART" id="SM00342">
    <property type="entry name" value="HTH_ARAC"/>
    <property type="match status" value="1"/>
</dbReference>
<protein>
    <submittedName>
        <fullName evidence="7">Response regulator transcription factor</fullName>
    </submittedName>
</protein>
<dbReference type="PROSITE" id="PS01124">
    <property type="entry name" value="HTH_ARAC_FAMILY_2"/>
    <property type="match status" value="1"/>
</dbReference>
<dbReference type="PANTHER" id="PTHR46796:SF6">
    <property type="entry name" value="ARAC SUBFAMILY"/>
    <property type="match status" value="1"/>
</dbReference>
<dbReference type="RefSeq" id="WP_194019492.1">
    <property type="nucleotide sequence ID" value="NZ_JADEVV010000017.1"/>
</dbReference>
<evidence type="ECO:0000256" key="3">
    <source>
        <dbReference type="ARBA" id="ARBA00023163"/>
    </source>
</evidence>
<keyword evidence="4" id="KW-0597">Phosphoprotein</keyword>